<dbReference type="PhylomeDB" id="A0A022S5R9"/>
<dbReference type="GO" id="GO:0004650">
    <property type="term" value="F:polygalacturonase activity"/>
    <property type="evidence" value="ECO:0007669"/>
    <property type="project" value="InterPro"/>
</dbReference>
<evidence type="ECO:0000256" key="5">
    <source>
        <dbReference type="ARBA" id="ARBA00022801"/>
    </source>
</evidence>
<proteinExistence type="inferred from homology"/>
<keyword evidence="5 9" id="KW-0378">Hydrolase</keyword>
<dbReference type="KEGG" id="egt:105954646"/>
<evidence type="ECO:0000256" key="3">
    <source>
        <dbReference type="ARBA" id="ARBA00022512"/>
    </source>
</evidence>
<evidence type="ECO:0000313" key="11">
    <source>
        <dbReference type="Proteomes" id="UP000030748"/>
    </source>
</evidence>
<evidence type="ECO:0000256" key="9">
    <source>
        <dbReference type="RuleBase" id="RU361169"/>
    </source>
</evidence>
<keyword evidence="6 9" id="KW-0326">Glycosidase</keyword>
<evidence type="ECO:0000256" key="4">
    <source>
        <dbReference type="ARBA" id="ARBA00022525"/>
    </source>
</evidence>
<feature type="active site" evidence="8">
    <location>
        <position position="266"/>
    </location>
</feature>
<protein>
    <submittedName>
        <fullName evidence="10">Uncharacterized protein</fullName>
    </submittedName>
</protein>
<name>A0A022S5R9_ERYGU</name>
<evidence type="ECO:0000256" key="2">
    <source>
        <dbReference type="ARBA" id="ARBA00008834"/>
    </source>
</evidence>
<keyword evidence="4" id="KW-0964">Secreted</keyword>
<dbReference type="Pfam" id="PF00295">
    <property type="entry name" value="Glyco_hydro_28"/>
    <property type="match status" value="1"/>
</dbReference>
<dbReference type="OMA" id="WIMVERA"/>
<dbReference type="SMART" id="SM00710">
    <property type="entry name" value="PbH1"/>
    <property type="match status" value="4"/>
</dbReference>
<dbReference type="PROSITE" id="PS00502">
    <property type="entry name" value="POLYGALACTURONASE"/>
    <property type="match status" value="1"/>
</dbReference>
<gene>
    <name evidence="10" type="ORF">MIMGU_mgv1a007104mg</name>
</gene>
<dbReference type="STRING" id="4155.A0A022S5R9"/>
<dbReference type="AlphaFoldDB" id="A0A022S5R9"/>
<reference evidence="10 11" key="1">
    <citation type="journal article" date="2013" name="Proc. Natl. Acad. Sci. U.S.A.">
        <title>Fine-scale variation in meiotic recombination in Mimulus inferred from population shotgun sequencing.</title>
        <authorList>
            <person name="Hellsten U."/>
            <person name="Wright K.M."/>
            <person name="Jenkins J."/>
            <person name="Shu S."/>
            <person name="Yuan Y."/>
            <person name="Wessler S.R."/>
            <person name="Schmutz J."/>
            <person name="Willis J.H."/>
            <person name="Rokhsar D.S."/>
        </authorList>
    </citation>
    <scope>NUCLEOTIDE SEQUENCE [LARGE SCALE GENOMIC DNA]</scope>
    <source>
        <strain evidence="11">cv. DUN x IM62</strain>
    </source>
</reference>
<sequence>MMANTIRESRVVVITKACLAISVACMLMINDSVECSSPVLSRRSLAGEVETVFNVMDYGAKADDDTTDNAPAFIKAWRAACDSNGAGKVLIPAGNNFFSGEIVFAGPCAGQQAITIEIQGNMSALPDPSVYSGGAWIMVERAENIEVTGSGTINAHGEAAWQYADDNNHLAVSLVFQGVGNCKLNNLNFVNSMGFHTKVTDSHDVTVTNLTITAPGKSPNTDGIHLSNATNVNITDSVIGTGDDCISIGPGSKNVVVSRITCGPGHGISIGSLGKRVDETDVQGITVSNCTLIGTTNGARIKTYHDSPELTASKITFVDLVMDQVKNPIIIDQHYDSKKKPKQSSVKISDTHFINIKGSTVSEIPIVLNCSSLVPCEGIELSDIDLVPFGTLRNLTSACSNAQTTLKGTLNPAGPTQCI</sequence>
<dbReference type="EMBL" id="KI630171">
    <property type="protein sequence ID" value="EYU46750.1"/>
    <property type="molecule type" value="Genomic_DNA"/>
</dbReference>
<dbReference type="Proteomes" id="UP000030748">
    <property type="component" value="Unassembled WGS sequence"/>
</dbReference>
<keyword evidence="7" id="KW-0961">Cell wall biogenesis/degradation</keyword>
<organism evidence="10 11">
    <name type="scientific">Erythranthe guttata</name>
    <name type="common">Yellow monkey flower</name>
    <name type="synonym">Mimulus guttatus</name>
    <dbReference type="NCBI Taxonomy" id="4155"/>
    <lineage>
        <taxon>Eukaryota</taxon>
        <taxon>Viridiplantae</taxon>
        <taxon>Streptophyta</taxon>
        <taxon>Embryophyta</taxon>
        <taxon>Tracheophyta</taxon>
        <taxon>Spermatophyta</taxon>
        <taxon>Magnoliopsida</taxon>
        <taxon>eudicotyledons</taxon>
        <taxon>Gunneridae</taxon>
        <taxon>Pentapetalae</taxon>
        <taxon>asterids</taxon>
        <taxon>lamiids</taxon>
        <taxon>Lamiales</taxon>
        <taxon>Phrymaceae</taxon>
        <taxon>Erythranthe</taxon>
    </lineage>
</organism>
<dbReference type="OrthoDB" id="187139at2759"/>
<dbReference type="Gene3D" id="2.160.20.10">
    <property type="entry name" value="Single-stranded right-handed beta-helix, Pectin lyase-like"/>
    <property type="match status" value="1"/>
</dbReference>
<keyword evidence="3" id="KW-0134">Cell wall</keyword>
<dbReference type="GO" id="GO:0005975">
    <property type="term" value="P:carbohydrate metabolic process"/>
    <property type="evidence" value="ECO:0007669"/>
    <property type="project" value="InterPro"/>
</dbReference>
<evidence type="ECO:0000256" key="8">
    <source>
        <dbReference type="PROSITE-ProRule" id="PRU10052"/>
    </source>
</evidence>
<dbReference type="InterPro" id="IPR006626">
    <property type="entry name" value="PbH1"/>
</dbReference>
<dbReference type="InterPro" id="IPR012334">
    <property type="entry name" value="Pectin_lyas_fold"/>
</dbReference>
<dbReference type="InterPro" id="IPR000743">
    <property type="entry name" value="Glyco_hydro_28"/>
</dbReference>
<dbReference type="SUPFAM" id="SSF51126">
    <property type="entry name" value="Pectin lyase-like"/>
    <property type="match status" value="1"/>
</dbReference>
<dbReference type="PANTHER" id="PTHR31375">
    <property type="match status" value="1"/>
</dbReference>
<dbReference type="InterPro" id="IPR011050">
    <property type="entry name" value="Pectin_lyase_fold/virulence"/>
</dbReference>
<evidence type="ECO:0000313" key="10">
    <source>
        <dbReference type="EMBL" id="EYU46750.1"/>
    </source>
</evidence>
<keyword evidence="11" id="KW-1185">Reference proteome</keyword>
<dbReference type="GO" id="GO:0071555">
    <property type="term" value="P:cell wall organization"/>
    <property type="evidence" value="ECO:0007669"/>
    <property type="project" value="UniProtKB-KW"/>
</dbReference>
<dbReference type="eggNOG" id="ENOG502QV2R">
    <property type="taxonomic scope" value="Eukaryota"/>
</dbReference>
<accession>A0A022S5R9</accession>
<comment type="subcellular location">
    <subcellularLocation>
        <location evidence="1">Secreted</location>
        <location evidence="1">Cell wall</location>
    </subcellularLocation>
</comment>
<evidence type="ECO:0000256" key="7">
    <source>
        <dbReference type="ARBA" id="ARBA00023316"/>
    </source>
</evidence>
<evidence type="ECO:0000256" key="1">
    <source>
        <dbReference type="ARBA" id="ARBA00004191"/>
    </source>
</evidence>
<comment type="similarity">
    <text evidence="2 9">Belongs to the glycosyl hydrolase 28 family.</text>
</comment>
<evidence type="ECO:0000256" key="6">
    <source>
        <dbReference type="ARBA" id="ARBA00023295"/>
    </source>
</evidence>
<dbReference type="FunFam" id="2.160.20.10:FF:000004">
    <property type="entry name" value="Pectin lyase-like superfamily protein"/>
    <property type="match status" value="1"/>
</dbReference>